<evidence type="ECO:0000256" key="2">
    <source>
        <dbReference type="ARBA" id="ARBA00022737"/>
    </source>
</evidence>
<dbReference type="InterPro" id="IPR002885">
    <property type="entry name" value="PPR_rpt"/>
</dbReference>
<evidence type="ECO:0000256" key="1">
    <source>
        <dbReference type="ARBA" id="ARBA00007626"/>
    </source>
</evidence>
<dbReference type="PANTHER" id="PTHR47939:SF13">
    <property type="entry name" value="OS03G0201400 PROTEIN"/>
    <property type="match status" value="1"/>
</dbReference>
<proteinExistence type="inferred from homology"/>
<keyword evidence="2" id="KW-0677">Repeat</keyword>
<feature type="repeat" description="PPR" evidence="3">
    <location>
        <begin position="293"/>
        <end position="327"/>
    </location>
</feature>
<organism evidence="4 5">
    <name type="scientific">Acacia crassicarpa</name>
    <name type="common">northern wattle</name>
    <dbReference type="NCBI Taxonomy" id="499986"/>
    <lineage>
        <taxon>Eukaryota</taxon>
        <taxon>Viridiplantae</taxon>
        <taxon>Streptophyta</taxon>
        <taxon>Embryophyta</taxon>
        <taxon>Tracheophyta</taxon>
        <taxon>Spermatophyta</taxon>
        <taxon>Magnoliopsida</taxon>
        <taxon>eudicotyledons</taxon>
        <taxon>Gunneridae</taxon>
        <taxon>Pentapetalae</taxon>
        <taxon>rosids</taxon>
        <taxon>fabids</taxon>
        <taxon>Fabales</taxon>
        <taxon>Fabaceae</taxon>
        <taxon>Caesalpinioideae</taxon>
        <taxon>mimosoid clade</taxon>
        <taxon>Acacieae</taxon>
        <taxon>Acacia</taxon>
    </lineage>
</organism>
<feature type="repeat" description="PPR" evidence="3">
    <location>
        <begin position="543"/>
        <end position="577"/>
    </location>
</feature>
<dbReference type="NCBIfam" id="TIGR00756">
    <property type="entry name" value="PPR"/>
    <property type="match status" value="11"/>
</dbReference>
<feature type="repeat" description="PPR" evidence="3">
    <location>
        <begin position="328"/>
        <end position="362"/>
    </location>
</feature>
<dbReference type="InterPro" id="IPR011990">
    <property type="entry name" value="TPR-like_helical_dom_sf"/>
</dbReference>
<evidence type="ECO:0000313" key="5">
    <source>
        <dbReference type="Proteomes" id="UP001293593"/>
    </source>
</evidence>
<dbReference type="Pfam" id="PF01535">
    <property type="entry name" value="PPR"/>
    <property type="match status" value="2"/>
</dbReference>
<reference evidence="4" key="1">
    <citation type="submission" date="2023-10" db="EMBL/GenBank/DDBJ databases">
        <title>Chromosome-level genome of the transformable northern wattle, Acacia crassicarpa.</title>
        <authorList>
            <person name="Massaro I."/>
            <person name="Sinha N.R."/>
            <person name="Poethig S."/>
            <person name="Leichty A.R."/>
        </authorList>
    </citation>
    <scope>NUCLEOTIDE SEQUENCE</scope>
    <source>
        <strain evidence="4">Acra3RX</strain>
        <tissue evidence="4">Leaf</tissue>
    </source>
</reference>
<feature type="repeat" description="PPR" evidence="3">
    <location>
        <begin position="473"/>
        <end position="507"/>
    </location>
</feature>
<dbReference type="SUPFAM" id="SSF81901">
    <property type="entry name" value="HCP-like"/>
    <property type="match status" value="1"/>
</dbReference>
<name>A0AAE1MJ03_9FABA</name>
<comment type="caution">
    <text evidence="4">The sequence shown here is derived from an EMBL/GenBank/DDBJ whole genome shotgun (WGS) entry which is preliminary data.</text>
</comment>
<dbReference type="AlphaFoldDB" id="A0AAE1MJ03"/>
<feature type="repeat" description="PPR" evidence="3">
    <location>
        <begin position="613"/>
        <end position="647"/>
    </location>
</feature>
<gene>
    <name evidence="4" type="ORF">QN277_022711</name>
</gene>
<dbReference type="EMBL" id="JAWXYG010000006">
    <property type="protein sequence ID" value="KAK4269572.1"/>
    <property type="molecule type" value="Genomic_DNA"/>
</dbReference>
<feature type="repeat" description="PPR" evidence="3">
    <location>
        <begin position="578"/>
        <end position="612"/>
    </location>
</feature>
<feature type="repeat" description="PPR" evidence="3">
    <location>
        <begin position="438"/>
        <end position="472"/>
    </location>
</feature>
<protein>
    <recommendedName>
        <fullName evidence="6">Pentatricopeptide repeat-containing protein</fullName>
    </recommendedName>
</protein>
<keyword evidence="5" id="KW-1185">Reference proteome</keyword>
<evidence type="ECO:0000256" key="3">
    <source>
        <dbReference type="PROSITE-ProRule" id="PRU00708"/>
    </source>
</evidence>
<dbReference type="FunFam" id="1.25.40.10:FF:000294">
    <property type="entry name" value="Pentatricopeptide repeat-containing protein At1g09900"/>
    <property type="match status" value="1"/>
</dbReference>
<evidence type="ECO:0008006" key="6">
    <source>
        <dbReference type="Google" id="ProtNLM"/>
    </source>
</evidence>
<feature type="repeat" description="PPR" evidence="3">
    <location>
        <begin position="369"/>
        <end position="399"/>
    </location>
</feature>
<dbReference type="Gene3D" id="1.25.40.10">
    <property type="entry name" value="Tetratricopeptide repeat domain"/>
    <property type="match status" value="7"/>
</dbReference>
<dbReference type="Pfam" id="PF13041">
    <property type="entry name" value="PPR_2"/>
    <property type="match status" value="4"/>
</dbReference>
<accession>A0AAE1MJ03</accession>
<feature type="repeat" description="PPR" evidence="3">
    <location>
        <begin position="508"/>
        <end position="542"/>
    </location>
</feature>
<dbReference type="InterPro" id="IPR050667">
    <property type="entry name" value="PPR-containing_protein"/>
</dbReference>
<dbReference type="Proteomes" id="UP001293593">
    <property type="component" value="Unassembled WGS sequence"/>
</dbReference>
<feature type="repeat" description="PPR" evidence="3">
    <location>
        <begin position="649"/>
        <end position="683"/>
    </location>
</feature>
<dbReference type="PANTHER" id="PTHR47939">
    <property type="entry name" value="MEMBRANE-ASSOCIATED SALT-INDUCIBLE PROTEIN-LIKE"/>
    <property type="match status" value="1"/>
</dbReference>
<feature type="repeat" description="PPR" evidence="3">
    <location>
        <begin position="684"/>
        <end position="718"/>
    </location>
</feature>
<comment type="similarity">
    <text evidence="1">Belongs to the PPR family. P subfamily.</text>
</comment>
<feature type="repeat" description="PPR" evidence="3">
    <location>
        <begin position="403"/>
        <end position="437"/>
    </location>
</feature>
<dbReference type="PROSITE" id="PS51375">
    <property type="entry name" value="PPR"/>
    <property type="match status" value="12"/>
</dbReference>
<evidence type="ECO:0000313" key="4">
    <source>
        <dbReference type="EMBL" id="KAK4269572.1"/>
    </source>
</evidence>
<dbReference type="Pfam" id="PF12854">
    <property type="entry name" value="PPR_1"/>
    <property type="match status" value="2"/>
</dbReference>
<sequence>MISIMVSAPRQLQLLRRHLLPCCHYCHFSTVPCDLSPSQTDDKSLVTQVVQLLQVPENEWNTDQLRPLLFSATTMPCHLLTITLHLGSSSKALNFLEYVRANAPSEQSHCLSPIFHGVIELFSEETISEYKLLEIYERVKQWGIPLTSRSATLLIQCLGAAKMVGELLLLFNNLDPSVKSTRVVNTLISTLFRLGHIDSAVQVLDEMCKPNTMFPPNNVTGDIVLGELLKRDSPVRSIAEKEIGHLVRKLSRHGVFPDTINLTNLINKLCRKQKTKLAWDLLHDVMQSGGAVEATSCNALLTGLGKDRDVKRMNDLLAKMKEMEIKPNVITFGILINHLCKSRRIDDALKVLEEMRGKGGSSGMNVEPDVVIFNTLIDGLCKVWRHDESLSLLEQMKNECRPNTVTYNCLIDGFCKASNLDKAHELFDQMNKEGVIPNVVTLNTLINGMCKHGRIGSAVEFFNEMQRKGIKGNSVTYTSLISAFCNVNNIDKAMQYFDLMLSSGCSPDVIVFYSLISGLSLAGRMDDASFVVSKLKESGFGLDVCCYNVLISGFCKKKKLERVYEMLQEMEEAGVKPDIFTYNTLISFLGKNGDFKTACEMLRKMRKEGLVPTVITYGAVIHAYCLHGNVDEAMKIFREMSSTLKVPPNTVIYNILIDSLCKIKDVECALSLMDDMKVKGIKPNTATYNAILKGIQDKKMLYKAFELMDRMVEDACKPDYVTVDILTEWLSAVGEMKKLEKFFQGYTVSSCTEE</sequence>